<dbReference type="OrthoDB" id="8724219at2"/>
<organism evidence="2 3">
    <name type="scientific">Undibacterium pigrum</name>
    <dbReference type="NCBI Taxonomy" id="401470"/>
    <lineage>
        <taxon>Bacteria</taxon>
        <taxon>Pseudomonadati</taxon>
        <taxon>Pseudomonadota</taxon>
        <taxon>Betaproteobacteria</taxon>
        <taxon>Burkholderiales</taxon>
        <taxon>Oxalobacteraceae</taxon>
        <taxon>Undibacterium</taxon>
    </lineage>
</organism>
<protein>
    <recommendedName>
        <fullName evidence="4">Toxin CptA</fullName>
    </recommendedName>
</protein>
<keyword evidence="1" id="KW-1133">Transmembrane helix</keyword>
<feature type="transmembrane region" description="Helical" evidence="1">
    <location>
        <begin position="41"/>
        <end position="63"/>
    </location>
</feature>
<gene>
    <name evidence="2" type="ORF">DFR42_101724</name>
</gene>
<evidence type="ECO:0008006" key="4">
    <source>
        <dbReference type="Google" id="ProtNLM"/>
    </source>
</evidence>
<dbReference type="Proteomes" id="UP000247792">
    <property type="component" value="Unassembled WGS sequence"/>
</dbReference>
<evidence type="ECO:0000256" key="1">
    <source>
        <dbReference type="SAM" id="Phobius"/>
    </source>
</evidence>
<dbReference type="InterPro" id="IPR009883">
    <property type="entry name" value="YgfX"/>
</dbReference>
<feature type="transmembrane region" description="Helical" evidence="1">
    <location>
        <begin position="14"/>
        <end position="35"/>
    </location>
</feature>
<comment type="caution">
    <text evidence="2">The sequence shown here is derived from an EMBL/GenBank/DDBJ whole genome shotgun (WGS) entry which is preliminary data.</text>
</comment>
<accession>A0A318JC29</accession>
<reference evidence="2 3" key="1">
    <citation type="submission" date="2018-05" db="EMBL/GenBank/DDBJ databases">
        <title>Genomic Encyclopedia of Type Strains, Phase IV (KMG-IV): sequencing the most valuable type-strain genomes for metagenomic binning, comparative biology and taxonomic classification.</title>
        <authorList>
            <person name="Goeker M."/>
        </authorList>
    </citation>
    <scope>NUCLEOTIDE SEQUENCE [LARGE SCALE GENOMIC DNA]</scope>
    <source>
        <strain evidence="2 3">DSM 19792</strain>
    </source>
</reference>
<evidence type="ECO:0000313" key="2">
    <source>
        <dbReference type="EMBL" id="PXX47148.1"/>
    </source>
</evidence>
<keyword evidence="1" id="KW-0472">Membrane</keyword>
<keyword evidence="1" id="KW-0812">Transmembrane</keyword>
<keyword evidence="3" id="KW-1185">Reference proteome</keyword>
<proteinExistence type="predicted"/>
<dbReference type="EMBL" id="QJKB01000001">
    <property type="protein sequence ID" value="PXX47148.1"/>
    <property type="molecule type" value="Genomic_DNA"/>
</dbReference>
<dbReference type="Pfam" id="PF07254">
    <property type="entry name" value="Cpta_toxin"/>
    <property type="match status" value="1"/>
</dbReference>
<dbReference type="RefSeq" id="WP_110253554.1">
    <property type="nucleotide sequence ID" value="NZ_QJKB01000001.1"/>
</dbReference>
<sequence length="152" mass="17232">MTIALHIVTRASRLLLLACLCMLILAHLSILLLWAGKALPVALLSAILFCSFCSSSYFGFMYWRRIQQSQQLSISATGEMILHIKQQKETQQTGLVVHLSHKSRIWPYFLSIFLVDETGREHKLLILPDSLSPAAFRALRVSLIWISQHQTA</sequence>
<evidence type="ECO:0000313" key="3">
    <source>
        <dbReference type="Proteomes" id="UP000247792"/>
    </source>
</evidence>
<dbReference type="AlphaFoldDB" id="A0A318JC29"/>
<name>A0A318JC29_9BURK</name>